<dbReference type="EMBL" id="BPLQ01004730">
    <property type="protein sequence ID" value="GIY10227.1"/>
    <property type="molecule type" value="Genomic_DNA"/>
</dbReference>
<name>A0AAV4QPY7_9ARAC</name>
<sequence>MAFDLIHSLLGRLFGGGMEQNRELKKVEGVAQILSSADEGRRKEGLIRRSDRETLLEERSSKRGAVESLEAAKNGIVCRNKLFSSSILKKSS</sequence>
<reference evidence="1 2" key="1">
    <citation type="submission" date="2021-06" db="EMBL/GenBank/DDBJ databases">
        <title>Caerostris darwini draft genome.</title>
        <authorList>
            <person name="Kono N."/>
            <person name="Arakawa K."/>
        </authorList>
    </citation>
    <scope>NUCLEOTIDE SEQUENCE [LARGE SCALE GENOMIC DNA]</scope>
</reference>
<evidence type="ECO:0000313" key="1">
    <source>
        <dbReference type="EMBL" id="GIY10227.1"/>
    </source>
</evidence>
<gene>
    <name evidence="1" type="ORF">CDAR_471171</name>
</gene>
<dbReference type="Proteomes" id="UP001054837">
    <property type="component" value="Unassembled WGS sequence"/>
</dbReference>
<accession>A0AAV4QPY7</accession>
<organism evidence="1 2">
    <name type="scientific">Caerostris darwini</name>
    <dbReference type="NCBI Taxonomy" id="1538125"/>
    <lineage>
        <taxon>Eukaryota</taxon>
        <taxon>Metazoa</taxon>
        <taxon>Ecdysozoa</taxon>
        <taxon>Arthropoda</taxon>
        <taxon>Chelicerata</taxon>
        <taxon>Arachnida</taxon>
        <taxon>Araneae</taxon>
        <taxon>Araneomorphae</taxon>
        <taxon>Entelegynae</taxon>
        <taxon>Araneoidea</taxon>
        <taxon>Araneidae</taxon>
        <taxon>Caerostris</taxon>
    </lineage>
</organism>
<dbReference type="AlphaFoldDB" id="A0AAV4QPY7"/>
<protein>
    <submittedName>
        <fullName evidence="1">Uncharacterized protein</fullName>
    </submittedName>
</protein>
<keyword evidence="2" id="KW-1185">Reference proteome</keyword>
<evidence type="ECO:0000313" key="2">
    <source>
        <dbReference type="Proteomes" id="UP001054837"/>
    </source>
</evidence>
<proteinExistence type="predicted"/>
<comment type="caution">
    <text evidence="1">The sequence shown here is derived from an EMBL/GenBank/DDBJ whole genome shotgun (WGS) entry which is preliminary data.</text>
</comment>